<dbReference type="ESTHER" id="9noca-a0a1g8ag71">
    <property type="family name" value="Carb_B_Bacteria"/>
</dbReference>
<accession>A0A1G8AG71</accession>
<dbReference type="Pfam" id="PF00135">
    <property type="entry name" value="COesterase"/>
    <property type="match status" value="1"/>
</dbReference>
<name>A0A1G8AG71_9NOCA</name>
<sequence length="528" mass="56875">MIEATTRTYSRAMANGTATTSAGTTSAGTLVRTAEGLVRGRRRGDLLAWRGIPFAAPPVGPLRLRAPQPVTPWDGELDATSFGDAPYQHRKFTMVGPGRYHPSSENALTLNVLARPGTGGSRPVVVFVYGGAYTLGMSATPIYGGESLVRREDVVYVSINYRVGSLGYLDFTRFSRPDRPFDSNLGLRDQVAALEWVQRNIASFGGDPGNVTVFGESAGASAVVTLMSTPAARGLFARGIAQSPAAGLVTTEERAAQWASEFVSLLDTAESDPATALDRAAPAALAKAGNRLGAKTLRETPGLFPFVAVVDGDYLPQTPIDAFADGNAHRIPLVIGTNRDEGTLFPKFLDALPTSRERIEKMFALTDPEAGRRILATYPGYPAEEAAIRFGGDLTFWWPSVELASSHSRFAPTYAYRFDYSPRLLQRAGLGATHALELFAVFGLADSVPGRGLTALGGRSGLRSVSDTVQRQWLTFARDGAPTASWPRYDIDERATLVFDEVTTVEHDPAAERRRAWSGYEGYRGQSL</sequence>
<evidence type="ECO:0000256" key="1">
    <source>
        <dbReference type="ARBA" id="ARBA00005964"/>
    </source>
</evidence>
<dbReference type="InterPro" id="IPR019826">
    <property type="entry name" value="Carboxylesterase_B_AS"/>
</dbReference>
<gene>
    <name evidence="7" type="ORF">SAMN05444695_101416</name>
</gene>
<keyword evidence="8" id="KW-1185">Reference proteome</keyword>
<organism evidence="7 8">
    <name type="scientific">Rhodococcus triatomae</name>
    <dbReference type="NCBI Taxonomy" id="300028"/>
    <lineage>
        <taxon>Bacteria</taxon>
        <taxon>Bacillati</taxon>
        <taxon>Actinomycetota</taxon>
        <taxon>Actinomycetes</taxon>
        <taxon>Mycobacteriales</taxon>
        <taxon>Nocardiaceae</taxon>
        <taxon>Rhodococcus</taxon>
    </lineage>
</organism>
<evidence type="ECO:0000259" key="6">
    <source>
        <dbReference type="Pfam" id="PF00135"/>
    </source>
</evidence>
<keyword evidence="2 4" id="KW-0378">Hydrolase</keyword>
<dbReference type="InterPro" id="IPR002018">
    <property type="entry name" value="CarbesteraseB"/>
</dbReference>
<dbReference type="Gene3D" id="3.40.50.1820">
    <property type="entry name" value="alpha/beta hydrolase"/>
    <property type="match status" value="1"/>
</dbReference>
<dbReference type="InterPro" id="IPR000997">
    <property type="entry name" value="Cholinesterase"/>
</dbReference>
<feature type="active site" description="Acyl-ester intermediate" evidence="3">
    <location>
        <position position="217"/>
    </location>
</feature>
<feature type="compositionally biased region" description="Low complexity" evidence="5">
    <location>
        <begin position="16"/>
        <end position="27"/>
    </location>
</feature>
<reference evidence="7 8" key="1">
    <citation type="submission" date="2016-10" db="EMBL/GenBank/DDBJ databases">
        <authorList>
            <person name="de Groot N.N."/>
        </authorList>
    </citation>
    <scope>NUCLEOTIDE SEQUENCE [LARGE SCALE GENOMIC DNA]</scope>
    <source>
        <strain evidence="7 8">DSM 44892</strain>
    </source>
</reference>
<dbReference type="AlphaFoldDB" id="A0A1G8AG71"/>
<evidence type="ECO:0000313" key="8">
    <source>
        <dbReference type="Proteomes" id="UP000183263"/>
    </source>
</evidence>
<dbReference type="InterPro" id="IPR050309">
    <property type="entry name" value="Type-B_Carboxylest/Lipase"/>
</dbReference>
<feature type="region of interest" description="Disordered" evidence="5">
    <location>
        <begin position="1"/>
        <end position="27"/>
    </location>
</feature>
<feature type="active site" description="Charge relay system" evidence="3">
    <location>
        <position position="434"/>
    </location>
</feature>
<evidence type="ECO:0000256" key="2">
    <source>
        <dbReference type="ARBA" id="ARBA00022801"/>
    </source>
</evidence>
<dbReference type="PANTHER" id="PTHR11559">
    <property type="entry name" value="CARBOXYLESTERASE"/>
    <property type="match status" value="1"/>
</dbReference>
<evidence type="ECO:0000256" key="3">
    <source>
        <dbReference type="PIRSR" id="PIRSR600997-1"/>
    </source>
</evidence>
<dbReference type="EC" id="3.1.1.-" evidence="4"/>
<dbReference type="GO" id="GO:0004104">
    <property type="term" value="F:cholinesterase activity"/>
    <property type="evidence" value="ECO:0007669"/>
    <property type="project" value="InterPro"/>
</dbReference>
<evidence type="ECO:0000256" key="5">
    <source>
        <dbReference type="SAM" id="MobiDB-lite"/>
    </source>
</evidence>
<proteinExistence type="inferred from homology"/>
<feature type="domain" description="Carboxylesterase type B" evidence="6">
    <location>
        <begin position="29"/>
        <end position="515"/>
    </location>
</feature>
<dbReference type="EMBL" id="FNDN01000001">
    <property type="protein sequence ID" value="SDH19962.1"/>
    <property type="molecule type" value="Genomic_DNA"/>
</dbReference>
<dbReference type="SUPFAM" id="SSF53474">
    <property type="entry name" value="alpha/beta-Hydrolases"/>
    <property type="match status" value="1"/>
</dbReference>
<dbReference type="PRINTS" id="PR00878">
    <property type="entry name" value="CHOLNESTRASE"/>
</dbReference>
<dbReference type="PROSITE" id="PS00122">
    <property type="entry name" value="CARBOXYLESTERASE_B_1"/>
    <property type="match status" value="1"/>
</dbReference>
<evidence type="ECO:0000313" key="7">
    <source>
        <dbReference type="EMBL" id="SDH19962.1"/>
    </source>
</evidence>
<evidence type="ECO:0000256" key="4">
    <source>
        <dbReference type="RuleBase" id="RU361235"/>
    </source>
</evidence>
<feature type="active site" description="Charge relay system" evidence="3">
    <location>
        <position position="341"/>
    </location>
</feature>
<dbReference type="Proteomes" id="UP000183263">
    <property type="component" value="Unassembled WGS sequence"/>
</dbReference>
<dbReference type="InterPro" id="IPR029058">
    <property type="entry name" value="AB_hydrolase_fold"/>
</dbReference>
<protein>
    <recommendedName>
        <fullName evidence="4">Carboxylic ester hydrolase</fullName>
        <ecNumber evidence="4">3.1.1.-</ecNumber>
    </recommendedName>
</protein>
<comment type="similarity">
    <text evidence="1 4">Belongs to the type-B carboxylesterase/lipase family.</text>
</comment>